<evidence type="ECO:0000313" key="6">
    <source>
        <dbReference type="Proteomes" id="UP000439591"/>
    </source>
</evidence>
<feature type="domain" description="Peptidase S1" evidence="2">
    <location>
        <begin position="234"/>
        <end position="442"/>
    </location>
</feature>
<dbReference type="InterPro" id="IPR009003">
    <property type="entry name" value="Peptidase_S1_PA"/>
</dbReference>
<dbReference type="GO" id="GO:0006508">
    <property type="term" value="P:proteolysis"/>
    <property type="evidence" value="ECO:0007669"/>
    <property type="project" value="InterPro"/>
</dbReference>
<gene>
    <name evidence="3" type="ORF">IHBHHGIJ_01589</name>
    <name evidence="4" type="ORF">KFEGEMFD_01191</name>
</gene>
<dbReference type="PRINTS" id="PR00722">
    <property type="entry name" value="CHYMOTRYPSIN"/>
</dbReference>
<evidence type="ECO:0000313" key="5">
    <source>
        <dbReference type="Proteomes" id="UP000435877"/>
    </source>
</evidence>
<dbReference type="Proteomes" id="UP000435877">
    <property type="component" value="Unassembled WGS sequence"/>
</dbReference>
<dbReference type="PANTHER" id="PTHR15462:SF8">
    <property type="entry name" value="SERINE PROTEASE"/>
    <property type="match status" value="1"/>
</dbReference>
<name>A0A5S9NFM9_9GAMM</name>
<sequence length="474" mass="52165">MGVLFLFNCLPLFANCVTELEASKQNVSTDGRASRVDANDSSTCRAINTQRAQHYFWGEGGLVADIDTSYHFAKQALTQQRWPYELMLLRSAYVLKGLDSSLSLDEALRRFQREISSNDSLRQDKALAMLNQLSKFLPRVTWQGNTLYHDIERKQSEILPLSAAVGVRSSGGQLQVLALNQSGMPSLYWGREVRLVSKKQDSPIFRRYPSSASKGIEDVRQQLWKAPVSMPGSGVLVSRFIRQDGRPFQSQCTATLISAQWLLSAAHCLSTPEGDGRLQSLEYIADPLSHSPHNLSVQVAAAWQHHLHRVSDQQSGNVTRYSGSDIALLKLAQPIATSKSVELAGLAPNNIWIDSLGFPNDKPLYTLWASRCRASEWGEGSVNLASVYALDCFSFAGQSGAAITQYINDRAQIVGVLSSRIFNDSVNRPVFAALNVAIIKQIEGLIAGRDTSLFVAVPIEPTLRSPLRAEVVGS</sequence>
<dbReference type="InterPro" id="IPR050966">
    <property type="entry name" value="Glutamyl_endopeptidase"/>
</dbReference>
<reference evidence="5 6" key="1">
    <citation type="submission" date="2019-11" db="EMBL/GenBank/DDBJ databases">
        <authorList>
            <person name="Holert J."/>
        </authorList>
    </citation>
    <scope>NUCLEOTIDE SEQUENCE [LARGE SCALE GENOMIC DNA]</scope>
    <source>
        <strain evidence="4">BC3_2A</strain>
        <strain evidence="3">SB11_1A</strain>
    </source>
</reference>
<dbReference type="EMBL" id="CACSIM010000002">
    <property type="protein sequence ID" value="CAA0094864.1"/>
    <property type="molecule type" value="Genomic_DNA"/>
</dbReference>
<dbReference type="InterPro" id="IPR043504">
    <property type="entry name" value="Peptidase_S1_PA_chymotrypsin"/>
</dbReference>
<dbReference type="Proteomes" id="UP000439591">
    <property type="component" value="Unassembled WGS sequence"/>
</dbReference>
<dbReference type="InterPro" id="IPR001254">
    <property type="entry name" value="Trypsin_dom"/>
</dbReference>
<protein>
    <recommendedName>
        <fullName evidence="2">Peptidase S1 domain-containing protein</fullName>
    </recommendedName>
</protein>
<evidence type="ECO:0000313" key="4">
    <source>
        <dbReference type="EMBL" id="CAA0094864.1"/>
    </source>
</evidence>
<dbReference type="SMART" id="SM00020">
    <property type="entry name" value="Tryp_SPc"/>
    <property type="match status" value="1"/>
</dbReference>
<dbReference type="GO" id="GO:0004252">
    <property type="term" value="F:serine-type endopeptidase activity"/>
    <property type="evidence" value="ECO:0007669"/>
    <property type="project" value="InterPro"/>
</dbReference>
<dbReference type="AlphaFoldDB" id="A0A5S9NFM9"/>
<dbReference type="InterPro" id="IPR001314">
    <property type="entry name" value="Peptidase_S1A"/>
</dbReference>
<dbReference type="Gene3D" id="2.40.10.10">
    <property type="entry name" value="Trypsin-like serine proteases"/>
    <property type="match status" value="2"/>
</dbReference>
<keyword evidence="1" id="KW-0732">Signal</keyword>
<dbReference type="PROSITE" id="PS00134">
    <property type="entry name" value="TRYPSIN_HIS"/>
    <property type="match status" value="1"/>
</dbReference>
<proteinExistence type="predicted"/>
<accession>A0A5S9NFM9</accession>
<dbReference type="SUPFAM" id="SSF50494">
    <property type="entry name" value="Trypsin-like serine proteases"/>
    <property type="match status" value="1"/>
</dbReference>
<evidence type="ECO:0000313" key="3">
    <source>
        <dbReference type="EMBL" id="CAA0088660.1"/>
    </source>
</evidence>
<evidence type="ECO:0000256" key="1">
    <source>
        <dbReference type="ARBA" id="ARBA00022729"/>
    </source>
</evidence>
<keyword evidence="5" id="KW-1185">Reference proteome</keyword>
<dbReference type="Pfam" id="PF00089">
    <property type="entry name" value="Trypsin"/>
    <property type="match status" value="1"/>
</dbReference>
<evidence type="ECO:0000259" key="2">
    <source>
        <dbReference type="SMART" id="SM00020"/>
    </source>
</evidence>
<dbReference type="EMBL" id="CACSIK010000001">
    <property type="protein sequence ID" value="CAA0088660.1"/>
    <property type="molecule type" value="Genomic_DNA"/>
</dbReference>
<dbReference type="InterPro" id="IPR018114">
    <property type="entry name" value="TRYPSIN_HIS"/>
</dbReference>
<dbReference type="PANTHER" id="PTHR15462">
    <property type="entry name" value="SERINE PROTEASE"/>
    <property type="match status" value="1"/>
</dbReference>
<organism evidence="3 5">
    <name type="scientific">Zhongshania aliphaticivorans</name>
    <dbReference type="NCBI Taxonomy" id="1470434"/>
    <lineage>
        <taxon>Bacteria</taxon>
        <taxon>Pseudomonadati</taxon>
        <taxon>Pseudomonadota</taxon>
        <taxon>Gammaproteobacteria</taxon>
        <taxon>Cellvibrionales</taxon>
        <taxon>Spongiibacteraceae</taxon>
        <taxon>Zhongshania</taxon>
    </lineage>
</organism>